<name>A0A1Y1MPG3_PHOPY</name>
<evidence type="ECO:0000256" key="1">
    <source>
        <dbReference type="SAM" id="MobiDB-lite"/>
    </source>
</evidence>
<sequence>MNSSTVPPPKVSRRKRKTALDEDENVPNDSGARKISTRSQSKSDTENKDTDDPSTTPNSTSSSIRGRKNKKQQQAPVANEPHLNTGQNAPTSDLQSSIPCRSPIRGRKRNQCTAINDINVSESEHKKPVPGSPCSVTSSKSGRRNQIDSSPSENRRSASESSCSSVSSRRGRRTRKQQEPCTAVSDHDLRASENRNYVSESSCGTKLSKRGIRKKEKPLKTDAVLPENETYASGSCCVEKPRKGRPKRGTYGKPASENKLPYIDTNVVPTVRITPIDILLCSGDSRNDKPKEGSRREQPFGDGGIHKANEVSSTKLAFECDTNRKETGISSIKPCFQVDTNHTEKKVSSTKLSVEDDTIHTANEVTYTQQPCEDTTNLRPNELPCIDDIIPEKLDDTDTNKRPQPSKLVTYQSTVKKRKFRGLLSDTVIQNLKRKKVRSMPGASVIPRNKALNSTKQVEKLPMLSSTHDSFQHSHLDDRSPMYINKGLTTEEHRNVTVKPFNIKINIDNCKQERIVEFAKPIATSPLVENGYAQNATPQYLSDSSSFTNTPMPYADYYCVSNDWFYNVNKEHLSKISSDNVLFDNARLISAADCDSVENSTLNDTMSSRSSVDSSYQKSEFQFLKPCKRPPNRTRTSKSTRSNTPEPSVPSLGGNTPPLPPPPLPPPPLPAPPPAKDDDAISIYSEMSIHSRDFRSNIQPPRKNKEPESISAACSIPKQVINERRIVDLQSDGIVQHTPEATSYKNVAQWVESANMYNNQNKPANYVPPVFRGLCYQSYLRERCARKTCHFIHDFPEINLERLNLSQLCDAFEYAKSRYRLFLAYFHNFVWGFARHNCAMELVTMVGAAVIPQNARQLSSVQEVIHGLQQIGYTFESAINHVLMFYKSTNFDLLNILLIIVFKKENSLCDNWSLVQKLCEYRSYDPIDPELVNRALQFCYQVYSVELSIKIVQDIFKRNLVNPKSIEEHHYGRIISILQRHNAEETNVLIHIAKVNNITIELQNNDECFLPNYNTISPRTVGDLDNSTINFPQPQTVYDTNSNCNNVNFNHTSPTITQVNSNNVSLPPNSFLVQSEHVYQTHSSINGDQNTYSSNSESDLTEVVKERINPQNTRRITPNQDSNMVGTQLHELELNRLNSIISANDHKAFIEMYGRYKDAPNSNAFVLNVIGLFKRTKSILVVFSLMERVLEGLERLNSDFPYLLNAEATLYSLVINTVGALKHLKGFTEAAALLYKFVDCLENLTQVQWFGSVHSPHSYSIIGKYLYFCKIFIRGKFYNPALQMFKCPELKLLQSSSKWDLPYTNNFDEGFRDVILQEFLSATLQNDIDVAKDLILYIMQSGDNIITEIDISKYFDKLILSMLNNQKVSSLIEILPNILQGWYKHLKHSHMRALLIILVEKCIPEKDLLALYKKCCLQGIYPNLKGNETRIILKTDLKTAEIFIIIRYFLYKLQKNNFQTQEVRFTVRMSDQLNKQPNILINSQCGLSETVKRTLIVLSKCFPSVLIAQCCGNDITVEADNVKLCVESFRKFSSRSFWTRQSSVDRLCK</sequence>
<feature type="region of interest" description="Disordered" evidence="1">
    <location>
        <begin position="691"/>
        <end position="711"/>
    </location>
</feature>
<dbReference type="EMBL" id="GEZM01030018">
    <property type="protein sequence ID" value="JAV85840.1"/>
    <property type="molecule type" value="Transcribed_RNA"/>
</dbReference>
<feature type="compositionally biased region" description="Basic residues" evidence="1">
    <location>
        <begin position="626"/>
        <end position="638"/>
    </location>
</feature>
<proteinExistence type="predicted"/>
<reference evidence="2" key="1">
    <citation type="journal article" date="2016" name="Sci. Rep.">
        <title>Molecular characterization of firefly nuptial gifts: a multi-omics approach sheds light on postcopulatory sexual selection.</title>
        <authorList>
            <person name="Al-Wathiqui N."/>
            <person name="Fallon T.R."/>
            <person name="South A."/>
            <person name="Weng J.K."/>
            <person name="Lewis S.M."/>
        </authorList>
    </citation>
    <scope>NUCLEOTIDE SEQUENCE</scope>
</reference>
<feature type="region of interest" description="Disordered" evidence="1">
    <location>
        <begin position="620"/>
        <end position="679"/>
    </location>
</feature>
<feature type="compositionally biased region" description="Polar residues" evidence="1">
    <location>
        <begin position="111"/>
        <end position="121"/>
    </location>
</feature>
<feature type="compositionally biased region" description="Pro residues" evidence="1">
    <location>
        <begin position="1"/>
        <end position="10"/>
    </location>
</feature>
<feature type="compositionally biased region" description="Basic and acidic residues" evidence="1">
    <location>
        <begin position="285"/>
        <end position="307"/>
    </location>
</feature>
<feature type="compositionally biased region" description="Pro residues" evidence="1">
    <location>
        <begin position="657"/>
        <end position="674"/>
    </location>
</feature>
<organism evidence="2">
    <name type="scientific">Photinus pyralis</name>
    <name type="common">Common eastern firefly</name>
    <name type="synonym">Lampyris pyralis</name>
    <dbReference type="NCBI Taxonomy" id="7054"/>
    <lineage>
        <taxon>Eukaryota</taxon>
        <taxon>Metazoa</taxon>
        <taxon>Ecdysozoa</taxon>
        <taxon>Arthropoda</taxon>
        <taxon>Hexapoda</taxon>
        <taxon>Insecta</taxon>
        <taxon>Pterygota</taxon>
        <taxon>Neoptera</taxon>
        <taxon>Endopterygota</taxon>
        <taxon>Coleoptera</taxon>
        <taxon>Polyphaga</taxon>
        <taxon>Elateriformia</taxon>
        <taxon>Elateroidea</taxon>
        <taxon>Lampyridae</taxon>
        <taxon>Lampyrinae</taxon>
        <taxon>Photinus</taxon>
    </lineage>
</organism>
<feature type="compositionally biased region" description="Basic and acidic residues" evidence="1">
    <location>
        <begin position="41"/>
        <end position="51"/>
    </location>
</feature>
<feature type="region of interest" description="Disordered" evidence="1">
    <location>
        <begin position="282"/>
        <end position="307"/>
    </location>
</feature>
<evidence type="ECO:0008006" key="3">
    <source>
        <dbReference type="Google" id="ProtNLM"/>
    </source>
</evidence>
<accession>A0A1Y1MPG3</accession>
<feature type="region of interest" description="Disordered" evidence="1">
    <location>
        <begin position="1"/>
        <end position="221"/>
    </location>
</feature>
<evidence type="ECO:0000313" key="2">
    <source>
        <dbReference type="EMBL" id="JAV85836.1"/>
    </source>
</evidence>
<dbReference type="EMBL" id="GEZM01030022">
    <property type="protein sequence ID" value="JAV85836.1"/>
    <property type="molecule type" value="Transcribed_RNA"/>
</dbReference>
<feature type="compositionally biased region" description="Low complexity" evidence="1">
    <location>
        <begin position="53"/>
        <end position="63"/>
    </location>
</feature>
<protein>
    <recommendedName>
        <fullName evidence="3">Protein TOPAZ1</fullName>
    </recommendedName>
</protein>
<feature type="compositionally biased region" description="Basic residues" evidence="1">
    <location>
        <begin position="207"/>
        <end position="217"/>
    </location>
</feature>
<feature type="compositionally biased region" description="Low complexity" evidence="1">
    <location>
        <begin position="159"/>
        <end position="168"/>
    </location>
</feature>
<feature type="compositionally biased region" description="Polar residues" evidence="1">
    <location>
        <begin position="72"/>
        <end position="99"/>
    </location>
</feature>
<feature type="compositionally biased region" description="Polar residues" evidence="1">
    <location>
        <begin position="194"/>
        <end position="205"/>
    </location>
</feature>